<protein>
    <submittedName>
        <fullName evidence="2">GCN5 family acetyltransferase</fullName>
    </submittedName>
</protein>
<dbReference type="Pfam" id="PF13302">
    <property type="entry name" value="Acetyltransf_3"/>
    <property type="match status" value="1"/>
</dbReference>
<gene>
    <name evidence="2" type="ORF">ED28_14035</name>
</gene>
<accession>A0A443IAT6</accession>
<dbReference type="InterPro" id="IPR000182">
    <property type="entry name" value="GNAT_dom"/>
</dbReference>
<sequence>MQLLTERLILTKLVVEDWAIFRDVHCDDISMRYISAVLQIDEIKQRFSDRLAPWQVTSYHMLCLVIRLKESGTPIGLMGANAEWEPYRQAEVGYSLLSHYCGNGYGSEALAAICHFLFQCDFHKLKASVVEGNWASRKTLEKNGFILEGTLRDNYRLRDQWVNDWVFGKLAHQNN</sequence>
<evidence type="ECO:0000313" key="3">
    <source>
        <dbReference type="Proteomes" id="UP000288794"/>
    </source>
</evidence>
<dbReference type="EMBL" id="JMEE01000038">
    <property type="protein sequence ID" value="RWR01252.1"/>
    <property type="molecule type" value="Genomic_DNA"/>
</dbReference>
<dbReference type="RefSeq" id="WP_128178782.1">
    <property type="nucleotide sequence ID" value="NZ_CP071409.1"/>
</dbReference>
<keyword evidence="2" id="KW-0808">Transferase</keyword>
<organism evidence="2 3">
    <name type="scientific">[Pantoea] beijingensis</name>
    <dbReference type="NCBI Taxonomy" id="1324864"/>
    <lineage>
        <taxon>Bacteria</taxon>
        <taxon>Pseudomonadati</taxon>
        <taxon>Pseudomonadota</taxon>
        <taxon>Gammaproteobacteria</taxon>
        <taxon>Enterobacterales</taxon>
        <taxon>Erwiniaceae</taxon>
        <taxon>Erwinia</taxon>
    </lineage>
</organism>
<dbReference type="InterPro" id="IPR016181">
    <property type="entry name" value="Acyl_CoA_acyltransferase"/>
</dbReference>
<feature type="domain" description="N-acetyltransferase" evidence="1">
    <location>
        <begin position="8"/>
        <end position="172"/>
    </location>
</feature>
<name>A0A443IAT6_9GAMM</name>
<dbReference type="PANTHER" id="PTHR43792:SF1">
    <property type="entry name" value="N-ACETYLTRANSFERASE DOMAIN-CONTAINING PROTEIN"/>
    <property type="match status" value="1"/>
</dbReference>
<dbReference type="Proteomes" id="UP000288794">
    <property type="component" value="Unassembled WGS sequence"/>
</dbReference>
<reference evidence="2 3" key="1">
    <citation type="submission" date="2014-04" db="EMBL/GenBank/DDBJ databases">
        <title>Draft genome sequence of Pantoea beijingensis strain LMG 27579, an emerging pathogen to Pleurotus eryngii with potential industrial application.</title>
        <authorList>
            <person name="Xu F."/>
            <person name="Liu Y."/>
            <person name="Wang S."/>
            <person name="Yin Y."/>
            <person name="Ma Y."/>
            <person name="Zhao S."/>
            <person name="Rong C."/>
        </authorList>
    </citation>
    <scope>NUCLEOTIDE SEQUENCE [LARGE SCALE GENOMIC DNA]</scope>
    <source>
        <strain evidence="2 3">LMG 27579</strain>
    </source>
</reference>
<evidence type="ECO:0000259" key="1">
    <source>
        <dbReference type="PROSITE" id="PS51186"/>
    </source>
</evidence>
<dbReference type="AlphaFoldDB" id="A0A443IAT6"/>
<dbReference type="SUPFAM" id="SSF55729">
    <property type="entry name" value="Acyl-CoA N-acyltransferases (Nat)"/>
    <property type="match status" value="1"/>
</dbReference>
<dbReference type="InterPro" id="IPR051531">
    <property type="entry name" value="N-acetyltransferase"/>
</dbReference>
<comment type="caution">
    <text evidence="2">The sequence shown here is derived from an EMBL/GenBank/DDBJ whole genome shotgun (WGS) entry which is preliminary data.</text>
</comment>
<dbReference type="GO" id="GO:0016747">
    <property type="term" value="F:acyltransferase activity, transferring groups other than amino-acyl groups"/>
    <property type="evidence" value="ECO:0007669"/>
    <property type="project" value="InterPro"/>
</dbReference>
<dbReference type="Gene3D" id="3.40.630.30">
    <property type="match status" value="1"/>
</dbReference>
<dbReference type="PANTHER" id="PTHR43792">
    <property type="entry name" value="GNAT FAMILY, PUTATIVE (AFU_ORTHOLOGUE AFUA_3G00765)-RELATED-RELATED"/>
    <property type="match status" value="1"/>
</dbReference>
<keyword evidence="3" id="KW-1185">Reference proteome</keyword>
<dbReference type="PROSITE" id="PS51186">
    <property type="entry name" value="GNAT"/>
    <property type="match status" value="1"/>
</dbReference>
<evidence type="ECO:0000313" key="2">
    <source>
        <dbReference type="EMBL" id="RWR01252.1"/>
    </source>
</evidence>
<proteinExistence type="predicted"/>